<protein>
    <submittedName>
        <fullName evidence="2">P-loop NTPase fold protein</fullName>
    </submittedName>
</protein>
<feature type="domain" description="KAP NTPase" evidence="1">
    <location>
        <begin position="16"/>
        <end position="162"/>
    </location>
</feature>
<reference evidence="2" key="1">
    <citation type="submission" date="2023-10" db="EMBL/GenBank/DDBJ databases">
        <title>Genomic and proteomic analysis of Leptospira interrogans strain CUDO8.</title>
        <authorList>
            <person name="Boonciew P."/>
            <person name="Kurilung A."/>
            <person name="Prapasarakul N."/>
        </authorList>
    </citation>
    <scope>NUCLEOTIDE SEQUENCE</scope>
    <source>
        <strain evidence="2">CUDO8</strain>
    </source>
</reference>
<sequence>MSISDYFEIESKLNDKSNATLKSEISLLLSRREAKLLIIVDNLDRLTGEEIRKMFAVIRANSDFPNVIFLLAFNRAAIEKSLEGENGISSREFLEKIVQVSFEIPTLRRILLTEIESLISNYPKIKNRFFGENNANWANVYYSGFEELFTSLRNIRRYMNNFCFNFTHLLNEDIL</sequence>
<evidence type="ECO:0000313" key="2">
    <source>
        <dbReference type="EMBL" id="KAK2619255.1"/>
    </source>
</evidence>
<dbReference type="InterPro" id="IPR011646">
    <property type="entry name" value="KAP_P-loop"/>
</dbReference>
<dbReference type="EMBL" id="NKYG02000001">
    <property type="protein sequence ID" value="KAK2619255.1"/>
    <property type="molecule type" value="Genomic_DNA"/>
</dbReference>
<name>A0AAV9FTG8_LEPIR</name>
<proteinExistence type="predicted"/>
<dbReference type="RefSeq" id="WP_000027963.1">
    <property type="nucleotide sequence ID" value="NZ_JAFCYY010000029.1"/>
</dbReference>
<dbReference type="Proteomes" id="UP000218471">
    <property type="component" value="Unassembled WGS sequence"/>
</dbReference>
<dbReference type="AlphaFoldDB" id="A0AAV9FTG8"/>
<comment type="caution">
    <text evidence="2">The sequence shown here is derived from an EMBL/GenBank/DDBJ whole genome shotgun (WGS) entry which is preliminary data.</text>
</comment>
<gene>
    <name evidence="2" type="ORF">CFV95_009750</name>
</gene>
<accession>A0AAV9FTG8</accession>
<dbReference type="Pfam" id="PF07693">
    <property type="entry name" value="KAP_NTPase"/>
    <property type="match status" value="1"/>
</dbReference>
<organism evidence="2 3">
    <name type="scientific">Leptospira interrogans</name>
    <dbReference type="NCBI Taxonomy" id="173"/>
    <lineage>
        <taxon>Bacteria</taxon>
        <taxon>Pseudomonadati</taxon>
        <taxon>Spirochaetota</taxon>
        <taxon>Spirochaetia</taxon>
        <taxon>Leptospirales</taxon>
        <taxon>Leptospiraceae</taxon>
        <taxon>Leptospira</taxon>
    </lineage>
</organism>
<evidence type="ECO:0000259" key="1">
    <source>
        <dbReference type="Pfam" id="PF07693"/>
    </source>
</evidence>
<evidence type="ECO:0000313" key="3">
    <source>
        <dbReference type="Proteomes" id="UP000218471"/>
    </source>
</evidence>